<reference evidence="6 7" key="1">
    <citation type="submission" date="2016-10" db="EMBL/GenBank/DDBJ databases">
        <authorList>
            <person name="de Groot N.N."/>
        </authorList>
    </citation>
    <scope>NUCLEOTIDE SEQUENCE [LARGE SCALE GENOMIC DNA]</scope>
    <source>
        <strain evidence="6 7">CGMCC 1.7666</strain>
    </source>
</reference>
<dbReference type="OrthoDB" id="9805134at2"/>
<dbReference type="PROSITE" id="PS50977">
    <property type="entry name" value="HTH_TETR_2"/>
    <property type="match status" value="1"/>
</dbReference>
<sequence length="194" mass="20652">MQQRRSNLERTEATRTALLQAARALFVEKGYAETSTPEIVAAARVTRGALYHHFTDKRDLFLAVLEREAQAVAGETEASGSPDLPPRDALLHGSLAYLNAMSVPGRTRLLLIEGPAVLGPRQAAAIDEAHPARTLREGLEAVAGSLRDPFPIAAMTALLSAAFDRAALAIAEGADPVAFETAMIRLVERVTASG</sequence>
<dbReference type="AlphaFoldDB" id="A0A1G5KJC3"/>
<dbReference type="PROSITE" id="PS01081">
    <property type="entry name" value="HTH_TETR_1"/>
    <property type="match status" value="1"/>
</dbReference>
<dbReference type="GO" id="GO:0000976">
    <property type="term" value="F:transcription cis-regulatory region binding"/>
    <property type="evidence" value="ECO:0007669"/>
    <property type="project" value="TreeGrafter"/>
</dbReference>
<dbReference type="PRINTS" id="PR00455">
    <property type="entry name" value="HTHTETR"/>
</dbReference>
<proteinExistence type="predicted"/>
<dbReference type="InterPro" id="IPR009057">
    <property type="entry name" value="Homeodomain-like_sf"/>
</dbReference>
<feature type="domain" description="HTH tetR-type" evidence="5">
    <location>
        <begin position="12"/>
        <end position="72"/>
    </location>
</feature>
<keyword evidence="3" id="KW-0804">Transcription</keyword>
<evidence type="ECO:0000259" key="5">
    <source>
        <dbReference type="PROSITE" id="PS50977"/>
    </source>
</evidence>
<evidence type="ECO:0000256" key="1">
    <source>
        <dbReference type="ARBA" id="ARBA00023015"/>
    </source>
</evidence>
<dbReference type="EMBL" id="FMVJ01000010">
    <property type="protein sequence ID" value="SCZ00687.1"/>
    <property type="molecule type" value="Genomic_DNA"/>
</dbReference>
<dbReference type="RefSeq" id="WP_091137279.1">
    <property type="nucleotide sequence ID" value="NZ_FMVJ01000010.1"/>
</dbReference>
<accession>A0A1G5KJC3</accession>
<dbReference type="InterPro" id="IPR049484">
    <property type="entry name" value="Rv0078-like_C"/>
</dbReference>
<dbReference type="InterPro" id="IPR050109">
    <property type="entry name" value="HTH-type_TetR-like_transc_reg"/>
</dbReference>
<evidence type="ECO:0000256" key="2">
    <source>
        <dbReference type="ARBA" id="ARBA00023125"/>
    </source>
</evidence>
<protein>
    <submittedName>
        <fullName evidence="6">Transcriptional regulator, TetR family</fullName>
    </submittedName>
</protein>
<organism evidence="6 7">
    <name type="scientific">Microvirga guangxiensis</name>
    <dbReference type="NCBI Taxonomy" id="549386"/>
    <lineage>
        <taxon>Bacteria</taxon>
        <taxon>Pseudomonadati</taxon>
        <taxon>Pseudomonadota</taxon>
        <taxon>Alphaproteobacteria</taxon>
        <taxon>Hyphomicrobiales</taxon>
        <taxon>Methylobacteriaceae</taxon>
        <taxon>Microvirga</taxon>
    </lineage>
</organism>
<dbReference type="Gene3D" id="1.10.357.10">
    <property type="entry name" value="Tetracycline Repressor, domain 2"/>
    <property type="match status" value="1"/>
</dbReference>
<gene>
    <name evidence="6" type="ORF">SAMN02927923_03374</name>
</gene>
<evidence type="ECO:0000313" key="7">
    <source>
        <dbReference type="Proteomes" id="UP000199569"/>
    </source>
</evidence>
<dbReference type="Pfam" id="PF00440">
    <property type="entry name" value="TetR_N"/>
    <property type="match status" value="1"/>
</dbReference>
<dbReference type="STRING" id="549386.SAMN02927923_03374"/>
<dbReference type="InterPro" id="IPR001647">
    <property type="entry name" value="HTH_TetR"/>
</dbReference>
<keyword evidence="2 4" id="KW-0238">DNA-binding</keyword>
<dbReference type="InterPro" id="IPR023772">
    <property type="entry name" value="DNA-bd_HTH_TetR-type_CS"/>
</dbReference>
<evidence type="ECO:0000256" key="3">
    <source>
        <dbReference type="ARBA" id="ARBA00023163"/>
    </source>
</evidence>
<feature type="DNA-binding region" description="H-T-H motif" evidence="4">
    <location>
        <begin position="35"/>
        <end position="54"/>
    </location>
</feature>
<dbReference type="GO" id="GO:0003700">
    <property type="term" value="F:DNA-binding transcription factor activity"/>
    <property type="evidence" value="ECO:0007669"/>
    <property type="project" value="TreeGrafter"/>
</dbReference>
<name>A0A1G5KJC3_9HYPH</name>
<dbReference type="PANTHER" id="PTHR30055">
    <property type="entry name" value="HTH-TYPE TRANSCRIPTIONAL REGULATOR RUTR"/>
    <property type="match status" value="1"/>
</dbReference>
<dbReference type="Pfam" id="PF21351">
    <property type="entry name" value="TetR_C_41"/>
    <property type="match status" value="1"/>
</dbReference>
<evidence type="ECO:0000313" key="6">
    <source>
        <dbReference type="EMBL" id="SCZ00687.1"/>
    </source>
</evidence>
<evidence type="ECO:0000256" key="4">
    <source>
        <dbReference type="PROSITE-ProRule" id="PRU00335"/>
    </source>
</evidence>
<keyword evidence="1" id="KW-0805">Transcription regulation</keyword>
<keyword evidence="7" id="KW-1185">Reference proteome</keyword>
<dbReference type="SUPFAM" id="SSF46689">
    <property type="entry name" value="Homeodomain-like"/>
    <property type="match status" value="1"/>
</dbReference>
<dbReference type="Proteomes" id="UP000199569">
    <property type="component" value="Unassembled WGS sequence"/>
</dbReference>
<dbReference type="PANTHER" id="PTHR30055:SF234">
    <property type="entry name" value="HTH-TYPE TRANSCRIPTIONAL REGULATOR BETI"/>
    <property type="match status" value="1"/>
</dbReference>